<name>A0A7L9GLK1_9PSED</name>
<dbReference type="Pfam" id="PF18734">
    <property type="entry name" value="HEPN_AbiU2"/>
    <property type="match status" value="1"/>
</dbReference>
<evidence type="ECO:0000259" key="1">
    <source>
        <dbReference type="Pfam" id="PF18734"/>
    </source>
</evidence>
<dbReference type="Proteomes" id="UP000593847">
    <property type="component" value="Chromosome"/>
</dbReference>
<dbReference type="KEGG" id="ptai:ICN73_10035"/>
<protein>
    <recommendedName>
        <fullName evidence="1">HEPN AbiU2-like domain-containing protein</fullName>
    </recommendedName>
</protein>
<dbReference type="RefSeq" id="WP_192907659.1">
    <property type="nucleotide sequence ID" value="NZ_CP062699.1"/>
</dbReference>
<proteinExistence type="predicted"/>
<dbReference type="EMBL" id="CP062699">
    <property type="protein sequence ID" value="QOJ93187.1"/>
    <property type="molecule type" value="Genomic_DNA"/>
</dbReference>
<dbReference type="InterPro" id="IPR040704">
    <property type="entry name" value="HEPN_AbiU2"/>
</dbReference>
<accession>A0A7L9GLK1</accession>
<evidence type="ECO:0000313" key="3">
    <source>
        <dbReference type="Proteomes" id="UP000593847"/>
    </source>
</evidence>
<evidence type="ECO:0000313" key="2">
    <source>
        <dbReference type="EMBL" id="QOJ93187.1"/>
    </source>
</evidence>
<organism evidence="2 3">
    <name type="scientific">Pseudomonas taiwanensis</name>
    <dbReference type="NCBI Taxonomy" id="470150"/>
    <lineage>
        <taxon>Bacteria</taxon>
        <taxon>Pseudomonadati</taxon>
        <taxon>Pseudomonadota</taxon>
        <taxon>Gammaproteobacteria</taxon>
        <taxon>Pseudomonadales</taxon>
        <taxon>Pseudomonadaceae</taxon>
        <taxon>Pseudomonas</taxon>
    </lineage>
</organism>
<sequence length="250" mass="28944">MAKPKKPAEMLERIGNELKLLWLQLETYQELFLIEAAKRESLLRETAPGFFAVTQVSLIESIFMRIFRLMDEAKMRSAVNCSFDALLHSLGRMPRMQRRGAKIFRLRLSLRALRKDWRWPGSQYSGLKKIRNKVLAHNDFTHHKRRGEASLWLRLSDQEFAVAQQLGSRMWGLYRQAKLAIFDFDIVEPSVSQLKERPAMLLKHLCASRYLDQLIDMGCPPPPSLSDFELQCMGEDRIRNVFAVEGGGYG</sequence>
<keyword evidence="3" id="KW-1185">Reference proteome</keyword>
<dbReference type="AlphaFoldDB" id="A0A7L9GLK1"/>
<feature type="domain" description="HEPN AbiU2-like" evidence="1">
    <location>
        <begin position="9"/>
        <end position="144"/>
    </location>
</feature>
<reference evidence="2" key="1">
    <citation type="submission" date="2020-09" db="EMBL/GenBank/DDBJ databases">
        <title>Complete genome sequence of Pseudomonas taiwanensis CC, a plant growth-promoting and biotite-weathering strain.</title>
        <authorList>
            <person name="Cheng C."/>
        </authorList>
    </citation>
    <scope>NUCLEOTIDE SEQUENCE [LARGE SCALE GENOMIC DNA]</scope>
    <source>
        <strain evidence="2">WRS8</strain>
    </source>
</reference>
<gene>
    <name evidence="2" type="ORF">ICN73_10035</name>
</gene>